<dbReference type="AlphaFoldDB" id="A0AAV4DT72"/>
<accession>A0AAV4DT72</accession>
<reference evidence="1 2" key="1">
    <citation type="journal article" date="2021" name="Elife">
        <title>Chloroplast acquisition without the gene transfer in kleptoplastic sea slugs, Plakobranchus ocellatus.</title>
        <authorList>
            <person name="Maeda T."/>
            <person name="Takahashi S."/>
            <person name="Yoshida T."/>
            <person name="Shimamura S."/>
            <person name="Takaki Y."/>
            <person name="Nagai Y."/>
            <person name="Toyoda A."/>
            <person name="Suzuki Y."/>
            <person name="Arimoto A."/>
            <person name="Ishii H."/>
            <person name="Satoh N."/>
            <person name="Nishiyama T."/>
            <person name="Hasebe M."/>
            <person name="Maruyama T."/>
            <person name="Minagawa J."/>
            <person name="Obokata J."/>
            <person name="Shigenobu S."/>
        </authorList>
    </citation>
    <scope>NUCLEOTIDE SEQUENCE [LARGE SCALE GENOMIC DNA]</scope>
</reference>
<name>A0AAV4DT72_9GAST</name>
<sequence length="99" mass="10801">MQAGLIPDYNSIGLIPLSGKTDRKYTRINFPNPLYTLNLGSGSQNITTTTTTTTTTNNNNSNSNNKILPQNANEYEFAAYAKPAEGEINAVIMCQLIND</sequence>
<organism evidence="1 2">
    <name type="scientific">Plakobranchus ocellatus</name>
    <dbReference type="NCBI Taxonomy" id="259542"/>
    <lineage>
        <taxon>Eukaryota</taxon>
        <taxon>Metazoa</taxon>
        <taxon>Spiralia</taxon>
        <taxon>Lophotrochozoa</taxon>
        <taxon>Mollusca</taxon>
        <taxon>Gastropoda</taxon>
        <taxon>Heterobranchia</taxon>
        <taxon>Euthyneura</taxon>
        <taxon>Panpulmonata</taxon>
        <taxon>Sacoglossa</taxon>
        <taxon>Placobranchoidea</taxon>
        <taxon>Plakobranchidae</taxon>
        <taxon>Plakobranchus</taxon>
    </lineage>
</organism>
<protein>
    <submittedName>
        <fullName evidence="1">Uncharacterized protein</fullName>
    </submittedName>
</protein>
<keyword evidence="2" id="KW-1185">Reference proteome</keyword>
<dbReference type="EMBL" id="BLXT01008287">
    <property type="protein sequence ID" value="GFO47212.1"/>
    <property type="molecule type" value="Genomic_DNA"/>
</dbReference>
<dbReference type="Proteomes" id="UP000735302">
    <property type="component" value="Unassembled WGS sequence"/>
</dbReference>
<gene>
    <name evidence="1" type="ORF">PoB_007371700</name>
</gene>
<evidence type="ECO:0000313" key="1">
    <source>
        <dbReference type="EMBL" id="GFO47212.1"/>
    </source>
</evidence>
<proteinExistence type="predicted"/>
<comment type="caution">
    <text evidence="1">The sequence shown here is derived from an EMBL/GenBank/DDBJ whole genome shotgun (WGS) entry which is preliminary data.</text>
</comment>
<evidence type="ECO:0000313" key="2">
    <source>
        <dbReference type="Proteomes" id="UP000735302"/>
    </source>
</evidence>